<dbReference type="InterPro" id="IPR022398">
    <property type="entry name" value="Peptidase_S8_His-AS"/>
</dbReference>
<evidence type="ECO:0000256" key="3">
    <source>
        <dbReference type="ARBA" id="ARBA00022801"/>
    </source>
</evidence>
<dbReference type="AlphaFoldDB" id="A0A238JC06"/>
<keyword evidence="10" id="KW-1185">Reference proteome</keyword>
<dbReference type="PROSITE" id="PS00137">
    <property type="entry name" value="SUBTILASE_HIS"/>
    <property type="match status" value="1"/>
</dbReference>
<gene>
    <name evidence="9" type="primary">apr_1</name>
    <name evidence="9" type="ORF">TRP8649_02313</name>
</gene>
<feature type="active site" description="Charge relay system" evidence="5 6">
    <location>
        <position position="242"/>
    </location>
</feature>
<dbReference type="PANTHER" id="PTHR43806">
    <property type="entry name" value="PEPTIDASE S8"/>
    <property type="match status" value="1"/>
</dbReference>
<dbReference type="InterPro" id="IPR015500">
    <property type="entry name" value="Peptidase_S8_subtilisin-rel"/>
</dbReference>
<keyword evidence="2 6" id="KW-0645">Protease</keyword>
<keyword evidence="3 6" id="KW-0378">Hydrolase</keyword>
<dbReference type="InterPro" id="IPR000209">
    <property type="entry name" value="Peptidase_S8/S53_dom"/>
</dbReference>
<dbReference type="InterPro" id="IPR036852">
    <property type="entry name" value="Peptidase_S8/S53_dom_sf"/>
</dbReference>
<reference evidence="10" key="1">
    <citation type="submission" date="2017-05" db="EMBL/GenBank/DDBJ databases">
        <authorList>
            <person name="Rodrigo-Torres L."/>
            <person name="Arahal R. D."/>
            <person name="Lucena T."/>
        </authorList>
    </citation>
    <scope>NUCLEOTIDE SEQUENCE [LARGE SCALE GENOMIC DNA]</scope>
    <source>
        <strain evidence="10">CECT 8649</strain>
    </source>
</reference>
<evidence type="ECO:0000259" key="8">
    <source>
        <dbReference type="Pfam" id="PF00082"/>
    </source>
</evidence>
<feature type="active site" description="Charge relay system" evidence="5 6">
    <location>
        <position position="475"/>
    </location>
</feature>
<dbReference type="PANTHER" id="PTHR43806:SF11">
    <property type="entry name" value="CEREVISIN-RELATED"/>
    <property type="match status" value="1"/>
</dbReference>
<dbReference type="PROSITE" id="PS00138">
    <property type="entry name" value="SUBTILASE_SER"/>
    <property type="match status" value="1"/>
</dbReference>
<comment type="similarity">
    <text evidence="1 6">Belongs to the peptidase S8 family.</text>
</comment>
<keyword evidence="4 6" id="KW-0720">Serine protease</keyword>
<dbReference type="Gene3D" id="3.40.50.200">
    <property type="entry name" value="Peptidase S8/S53 domain"/>
    <property type="match status" value="1"/>
</dbReference>
<evidence type="ECO:0000313" key="10">
    <source>
        <dbReference type="Proteomes" id="UP000225972"/>
    </source>
</evidence>
<dbReference type="InterPro" id="IPR023828">
    <property type="entry name" value="Peptidase_S8_Ser-AS"/>
</dbReference>
<dbReference type="PRINTS" id="PR00723">
    <property type="entry name" value="SUBTILISIN"/>
</dbReference>
<dbReference type="EMBL" id="FXXP01000002">
    <property type="protein sequence ID" value="SMX28198.1"/>
    <property type="molecule type" value="Genomic_DNA"/>
</dbReference>
<dbReference type="Proteomes" id="UP000225972">
    <property type="component" value="Unassembled WGS sequence"/>
</dbReference>
<evidence type="ECO:0000256" key="5">
    <source>
        <dbReference type="PIRSR" id="PIRSR615500-1"/>
    </source>
</evidence>
<proteinExistence type="inferred from homology"/>
<protein>
    <submittedName>
        <fullName evidence="9">Subtilisin DY</fullName>
        <ecNumber evidence="9">3.4.21.62</ecNumber>
    </submittedName>
</protein>
<dbReference type="OrthoDB" id="9816306at2"/>
<dbReference type="SUPFAM" id="SSF52743">
    <property type="entry name" value="Subtilisin-like"/>
    <property type="match status" value="1"/>
</dbReference>
<dbReference type="RefSeq" id="WP_099245369.1">
    <property type="nucleotide sequence ID" value="NZ_FXXP01000002.1"/>
</dbReference>
<dbReference type="EC" id="3.4.21.62" evidence="9"/>
<dbReference type="GO" id="GO:0004252">
    <property type="term" value="F:serine-type endopeptidase activity"/>
    <property type="evidence" value="ECO:0007669"/>
    <property type="project" value="UniProtKB-UniRule"/>
</dbReference>
<sequence length="534" mass="58662">MVEEEEEFAEEEEASTNTASAHGKKRVKGKKDDVYNPDEMDLSVISKPLLERMADTGDDVPIPTVIDLNFTFREGLPAAKTHVCDQLKKLLGPDDCETAVDKRKTRLAPQFVFANLTAQIIRKLAALAYQNGTQGSPGDAAFANRAIFLIWLDFKLEAHITRSVATVKVDAATRSFSASGENVVWAVVDSGIDRNHLHFEKHENLKLKPTDLPIRHMDFTRNWGDDAAKDEEAAALTDEYGHGTHVAGIIAGEYDNNNDTVAITRIKRRDEYGDPEYSKNTIRTLKGMAPKCRLVSFKVLDEEGEGDVSNIIAALAQIQEINEHGRFIRIHGVNLSVGYPFNPEWFACGKSPLCVEVDRLVRSGVVVVVSAGNSGYGTKQTEMTKVIRAGMMMTINDPGNARLAITVGATHRDKPHEFGPSFFSSKGPTGDGRFKPDILAPGERILSCGAGAKARARTTDNAEMKRLYVDDSGTSMAAPHVSGAMAAFLSVRREFIGEPERLKQIFMDTATDLGRDRYMQGTGLLDLMRAMQSV</sequence>
<feature type="region of interest" description="Disordered" evidence="7">
    <location>
        <begin position="1"/>
        <end position="34"/>
    </location>
</feature>
<evidence type="ECO:0000256" key="2">
    <source>
        <dbReference type="ARBA" id="ARBA00022670"/>
    </source>
</evidence>
<name>A0A238JC06_9RHOB</name>
<evidence type="ECO:0000256" key="1">
    <source>
        <dbReference type="ARBA" id="ARBA00011073"/>
    </source>
</evidence>
<evidence type="ECO:0000256" key="4">
    <source>
        <dbReference type="ARBA" id="ARBA00022825"/>
    </source>
</evidence>
<feature type="active site" description="Charge relay system" evidence="5 6">
    <location>
        <position position="189"/>
    </location>
</feature>
<dbReference type="Pfam" id="PF00082">
    <property type="entry name" value="Peptidase_S8"/>
    <property type="match status" value="1"/>
</dbReference>
<accession>A0A238JC06</accession>
<evidence type="ECO:0000256" key="7">
    <source>
        <dbReference type="SAM" id="MobiDB-lite"/>
    </source>
</evidence>
<feature type="compositionally biased region" description="Acidic residues" evidence="7">
    <location>
        <begin position="1"/>
        <end position="14"/>
    </location>
</feature>
<dbReference type="GO" id="GO:0006508">
    <property type="term" value="P:proteolysis"/>
    <property type="evidence" value="ECO:0007669"/>
    <property type="project" value="UniProtKB-KW"/>
</dbReference>
<organism evidence="9 10">
    <name type="scientific">Pelagimonas phthalicica</name>
    <dbReference type="NCBI Taxonomy" id="1037362"/>
    <lineage>
        <taxon>Bacteria</taxon>
        <taxon>Pseudomonadati</taxon>
        <taxon>Pseudomonadota</taxon>
        <taxon>Alphaproteobacteria</taxon>
        <taxon>Rhodobacterales</taxon>
        <taxon>Roseobacteraceae</taxon>
        <taxon>Pelagimonas</taxon>
    </lineage>
</organism>
<dbReference type="PROSITE" id="PS51892">
    <property type="entry name" value="SUBTILASE"/>
    <property type="match status" value="1"/>
</dbReference>
<dbReference type="CDD" id="cd07487">
    <property type="entry name" value="Peptidases_S8_1"/>
    <property type="match status" value="1"/>
</dbReference>
<evidence type="ECO:0000256" key="6">
    <source>
        <dbReference type="PROSITE-ProRule" id="PRU01240"/>
    </source>
</evidence>
<feature type="domain" description="Peptidase S8/S53" evidence="8">
    <location>
        <begin position="180"/>
        <end position="517"/>
    </location>
</feature>
<dbReference type="InterPro" id="IPR050131">
    <property type="entry name" value="Peptidase_S8_subtilisin-like"/>
</dbReference>
<evidence type="ECO:0000313" key="9">
    <source>
        <dbReference type="EMBL" id="SMX28198.1"/>
    </source>
</evidence>